<accession>A0ABR2C539</accession>
<dbReference type="PANTHER" id="PTHR23155:SF1185">
    <property type="entry name" value="DISEASE RESISTANCE RPP8-LIKE PROTEIN 3-RELATED"/>
    <property type="match status" value="1"/>
</dbReference>
<dbReference type="Proteomes" id="UP001472677">
    <property type="component" value="Unassembled WGS sequence"/>
</dbReference>
<reference evidence="2 3" key="1">
    <citation type="journal article" date="2024" name="G3 (Bethesda)">
        <title>Genome assembly of Hibiscus sabdariffa L. provides insights into metabolisms of medicinal natural products.</title>
        <authorList>
            <person name="Kim T."/>
        </authorList>
    </citation>
    <scope>NUCLEOTIDE SEQUENCE [LARGE SCALE GENOMIC DNA]</scope>
    <source>
        <strain evidence="2">TK-2024</strain>
        <tissue evidence="2">Old leaves</tissue>
    </source>
</reference>
<evidence type="ECO:0008006" key="4">
    <source>
        <dbReference type="Google" id="ProtNLM"/>
    </source>
</evidence>
<evidence type="ECO:0000313" key="3">
    <source>
        <dbReference type="Proteomes" id="UP001472677"/>
    </source>
</evidence>
<protein>
    <recommendedName>
        <fullName evidence="4">NB-ARC domain-containing protein</fullName>
    </recommendedName>
</protein>
<name>A0ABR2C539_9ROSI</name>
<dbReference type="SUPFAM" id="SSF52540">
    <property type="entry name" value="P-loop containing nucleoside triphosphate hydrolases"/>
    <property type="match status" value="1"/>
</dbReference>
<dbReference type="Gene3D" id="1.10.10.10">
    <property type="entry name" value="Winged helix-like DNA-binding domain superfamily/Winged helix DNA-binding domain"/>
    <property type="match status" value="1"/>
</dbReference>
<dbReference type="PANTHER" id="PTHR23155">
    <property type="entry name" value="DISEASE RESISTANCE PROTEIN RP"/>
    <property type="match status" value="1"/>
</dbReference>
<proteinExistence type="predicted"/>
<feature type="region of interest" description="Disordered" evidence="1">
    <location>
        <begin position="1"/>
        <end position="23"/>
    </location>
</feature>
<dbReference type="EMBL" id="JBBPBM010000066">
    <property type="protein sequence ID" value="KAK8514535.1"/>
    <property type="molecule type" value="Genomic_DNA"/>
</dbReference>
<gene>
    <name evidence="2" type="ORF">V6N12_057436</name>
</gene>
<keyword evidence="3" id="KW-1185">Reference proteome</keyword>
<comment type="caution">
    <text evidence="2">The sequence shown here is derived from an EMBL/GenBank/DDBJ whole genome shotgun (WGS) entry which is preliminary data.</text>
</comment>
<evidence type="ECO:0000256" key="1">
    <source>
        <dbReference type="SAM" id="MobiDB-lite"/>
    </source>
</evidence>
<dbReference type="InterPro" id="IPR044974">
    <property type="entry name" value="Disease_R_plants"/>
</dbReference>
<feature type="compositionally biased region" description="Polar residues" evidence="1">
    <location>
        <begin position="1"/>
        <end position="12"/>
    </location>
</feature>
<dbReference type="InterPro" id="IPR027417">
    <property type="entry name" value="P-loop_NTPase"/>
</dbReference>
<sequence length="241" mass="27513">MMPRMSSRTMLSGSAPGGKAKAYGIKELREDEGSITSAERRESRRTYPHIIKDNIVGLDTDIEKLVSVIVDEESESRVVSICGMGDSRGYLYQLQCLNLEQSWELFRKIAFSQASAGREVEGRMEELGKNMVEHCGGILVTKDSVNEWQMVSDNVISYLKRGKGHGVEEVLALSYDDLPHYLRPCFLHLSNFPEDFEIQVYRLIQLWVAEGEFGFGIDLNLLFQISSRLFLSWHWRSDTHL</sequence>
<evidence type="ECO:0000313" key="2">
    <source>
        <dbReference type="EMBL" id="KAK8514535.1"/>
    </source>
</evidence>
<dbReference type="InterPro" id="IPR036388">
    <property type="entry name" value="WH-like_DNA-bd_sf"/>
</dbReference>
<organism evidence="2 3">
    <name type="scientific">Hibiscus sabdariffa</name>
    <name type="common">roselle</name>
    <dbReference type="NCBI Taxonomy" id="183260"/>
    <lineage>
        <taxon>Eukaryota</taxon>
        <taxon>Viridiplantae</taxon>
        <taxon>Streptophyta</taxon>
        <taxon>Embryophyta</taxon>
        <taxon>Tracheophyta</taxon>
        <taxon>Spermatophyta</taxon>
        <taxon>Magnoliopsida</taxon>
        <taxon>eudicotyledons</taxon>
        <taxon>Gunneridae</taxon>
        <taxon>Pentapetalae</taxon>
        <taxon>rosids</taxon>
        <taxon>malvids</taxon>
        <taxon>Malvales</taxon>
        <taxon>Malvaceae</taxon>
        <taxon>Malvoideae</taxon>
        <taxon>Hibiscus</taxon>
    </lineage>
</organism>